<feature type="non-terminal residue" evidence="8">
    <location>
        <position position="1"/>
    </location>
</feature>
<dbReference type="PROSITE" id="PS50253">
    <property type="entry name" value="COX3"/>
    <property type="match status" value="1"/>
</dbReference>
<dbReference type="Gene3D" id="1.20.120.80">
    <property type="entry name" value="Cytochrome c oxidase, subunit III, four-helix bundle"/>
    <property type="match status" value="1"/>
</dbReference>
<sequence>VPAGALNTFVLLTSSYWIVRAHKHVNEGDLKKAVRDMYLTIACAGVFLLVKSYEYTTEITELLHHHAHPETGHIIGTFPVFWAFYFTATGLHALHVIGGAAAIYIVSRGVKKGENLQRVEYAGIYWHFVDVVWIFLFPLFYIAK</sequence>
<dbReference type="AlphaFoldDB" id="A0A382WLA9"/>
<dbReference type="GO" id="GO:0019646">
    <property type="term" value="P:aerobic electron transport chain"/>
    <property type="evidence" value="ECO:0007669"/>
    <property type="project" value="InterPro"/>
</dbReference>
<feature type="transmembrane region" description="Helical" evidence="6">
    <location>
        <begin position="82"/>
        <end position="104"/>
    </location>
</feature>
<keyword evidence="5 6" id="KW-0472">Membrane</keyword>
<dbReference type="GO" id="GO:0016020">
    <property type="term" value="C:membrane"/>
    <property type="evidence" value="ECO:0007669"/>
    <property type="project" value="UniProtKB-SubCell"/>
</dbReference>
<accession>A0A382WLA9</accession>
<dbReference type="EMBL" id="UINC01160661">
    <property type="protein sequence ID" value="SVD59439.1"/>
    <property type="molecule type" value="Genomic_DNA"/>
</dbReference>
<keyword evidence="4 6" id="KW-1133">Transmembrane helix</keyword>
<comment type="subcellular location">
    <subcellularLocation>
        <location evidence="1">Membrane</location>
        <topology evidence="1">Multi-pass membrane protein</topology>
    </subcellularLocation>
</comment>
<feature type="transmembrane region" description="Helical" evidence="6">
    <location>
        <begin position="37"/>
        <end position="53"/>
    </location>
</feature>
<evidence type="ECO:0000256" key="1">
    <source>
        <dbReference type="ARBA" id="ARBA00004141"/>
    </source>
</evidence>
<dbReference type="PANTHER" id="PTHR11403:SF6">
    <property type="entry name" value="NITRIC OXIDE REDUCTASE SUBUNIT E"/>
    <property type="match status" value="1"/>
</dbReference>
<organism evidence="8">
    <name type="scientific">marine metagenome</name>
    <dbReference type="NCBI Taxonomy" id="408172"/>
    <lineage>
        <taxon>unclassified sequences</taxon>
        <taxon>metagenomes</taxon>
        <taxon>ecological metagenomes</taxon>
    </lineage>
</organism>
<keyword evidence="3 6" id="KW-0812">Transmembrane</keyword>
<evidence type="ECO:0000313" key="8">
    <source>
        <dbReference type="EMBL" id="SVD59439.1"/>
    </source>
</evidence>
<evidence type="ECO:0000256" key="3">
    <source>
        <dbReference type="ARBA" id="ARBA00022692"/>
    </source>
</evidence>
<gene>
    <name evidence="8" type="ORF">METZ01_LOCUS412293</name>
</gene>
<feature type="domain" description="Heme-copper oxidase subunit III family profile" evidence="7">
    <location>
        <begin position="1"/>
        <end position="144"/>
    </location>
</feature>
<protein>
    <recommendedName>
        <fullName evidence="7">Heme-copper oxidase subunit III family profile domain-containing protein</fullName>
    </recommendedName>
</protein>
<evidence type="ECO:0000259" key="7">
    <source>
        <dbReference type="PROSITE" id="PS50253"/>
    </source>
</evidence>
<dbReference type="InterPro" id="IPR035973">
    <property type="entry name" value="Cyt_c_oxidase_su3-like_sf"/>
</dbReference>
<dbReference type="GO" id="GO:0004129">
    <property type="term" value="F:cytochrome-c oxidase activity"/>
    <property type="evidence" value="ECO:0007669"/>
    <property type="project" value="InterPro"/>
</dbReference>
<evidence type="ECO:0000256" key="6">
    <source>
        <dbReference type="SAM" id="Phobius"/>
    </source>
</evidence>
<dbReference type="InterPro" id="IPR013833">
    <property type="entry name" value="Cyt_c_oxidase_su3_a-hlx"/>
</dbReference>
<dbReference type="PANTHER" id="PTHR11403">
    <property type="entry name" value="CYTOCHROME C OXIDASE SUBUNIT III"/>
    <property type="match status" value="1"/>
</dbReference>
<name>A0A382WLA9_9ZZZZ</name>
<evidence type="ECO:0000256" key="4">
    <source>
        <dbReference type="ARBA" id="ARBA00022989"/>
    </source>
</evidence>
<dbReference type="SUPFAM" id="SSF81452">
    <property type="entry name" value="Cytochrome c oxidase subunit III-like"/>
    <property type="match status" value="1"/>
</dbReference>
<dbReference type="InterPro" id="IPR024791">
    <property type="entry name" value="Cyt_c/ubiquinol_Oxase_su3"/>
</dbReference>
<proteinExistence type="inferred from homology"/>
<comment type="similarity">
    <text evidence="2">Belongs to the cytochrome c oxidase subunit 3 family.</text>
</comment>
<dbReference type="InterPro" id="IPR000298">
    <property type="entry name" value="Cyt_c_oxidase-like_su3"/>
</dbReference>
<evidence type="ECO:0000256" key="2">
    <source>
        <dbReference type="ARBA" id="ARBA00010581"/>
    </source>
</evidence>
<reference evidence="8" key="1">
    <citation type="submission" date="2018-05" db="EMBL/GenBank/DDBJ databases">
        <authorList>
            <person name="Lanie J.A."/>
            <person name="Ng W.-L."/>
            <person name="Kazmierczak K.M."/>
            <person name="Andrzejewski T.M."/>
            <person name="Davidsen T.M."/>
            <person name="Wayne K.J."/>
            <person name="Tettelin H."/>
            <person name="Glass J.I."/>
            <person name="Rusch D."/>
            <person name="Podicherti R."/>
            <person name="Tsui H.-C.T."/>
            <person name="Winkler M.E."/>
        </authorList>
    </citation>
    <scope>NUCLEOTIDE SEQUENCE</scope>
</reference>
<dbReference type="Pfam" id="PF00510">
    <property type="entry name" value="COX3"/>
    <property type="match status" value="1"/>
</dbReference>
<evidence type="ECO:0000256" key="5">
    <source>
        <dbReference type="ARBA" id="ARBA00023136"/>
    </source>
</evidence>
<feature type="transmembrane region" description="Helical" evidence="6">
    <location>
        <begin position="124"/>
        <end position="143"/>
    </location>
</feature>